<organism evidence="1 3">
    <name type="scientific">Bacillus clarus</name>
    <dbReference type="NCBI Taxonomy" id="2338372"/>
    <lineage>
        <taxon>Bacteria</taxon>
        <taxon>Bacillati</taxon>
        <taxon>Bacillota</taxon>
        <taxon>Bacilli</taxon>
        <taxon>Bacillales</taxon>
        <taxon>Bacillaceae</taxon>
        <taxon>Bacillus</taxon>
        <taxon>Bacillus cereus group</taxon>
    </lineage>
</organism>
<accession>A0A090YZ42</accession>
<dbReference type="Proteomes" id="UP000264294">
    <property type="component" value="Unassembled WGS sequence"/>
</dbReference>
<dbReference type="InterPro" id="IPR043519">
    <property type="entry name" value="NT_sf"/>
</dbReference>
<sequence length="175" mass="20248">MELGLKGDEIKLVSYTDEWKKEFCQVKNDIQASTNIEANRIEHIGSIAIEGMLAKPVIDVVVAVDDLSSVDKFIIEGLNTIGFLRLKVKRPDEIVFAKFTDSSFQKLAHYVHLVEYEKELWSNLIFFRDYMNSNEEAKVEYVNLKLNYIKKCSTGIKEYIDHKESFVRSVFKKGK</sequence>
<protein>
    <submittedName>
        <fullName evidence="1">GrpB family protein</fullName>
    </submittedName>
</protein>
<dbReference type="EMBL" id="JMQC01000008">
    <property type="protein sequence ID" value="KFN04249.1"/>
    <property type="molecule type" value="Genomic_DNA"/>
</dbReference>
<dbReference type="Proteomes" id="UP000029389">
    <property type="component" value="Unassembled WGS sequence"/>
</dbReference>
<evidence type="ECO:0000313" key="2">
    <source>
        <dbReference type="EMBL" id="RFT63862.1"/>
    </source>
</evidence>
<dbReference type="SUPFAM" id="SSF81301">
    <property type="entry name" value="Nucleotidyltransferase"/>
    <property type="match status" value="1"/>
</dbReference>
<gene>
    <name evidence="2" type="ORF">D0U04_24155</name>
    <name evidence="1" type="ORF">DJ93_3077</name>
</gene>
<name>A0A090YZ42_9BACI</name>
<dbReference type="PANTHER" id="PTHR34822:SF1">
    <property type="entry name" value="GRPB FAMILY PROTEIN"/>
    <property type="match status" value="1"/>
</dbReference>
<reference evidence="1 3" key="1">
    <citation type="submission" date="2014-04" db="EMBL/GenBank/DDBJ databases">
        <authorList>
            <person name="Bishop-Lilly K.A."/>
            <person name="Broomall S.M."/>
            <person name="Chain P.S."/>
            <person name="Chertkov O."/>
            <person name="Coyne S.R."/>
            <person name="Daligault H.E."/>
            <person name="Davenport K.W."/>
            <person name="Erkkila T."/>
            <person name="Frey K.G."/>
            <person name="Gibbons H.S."/>
            <person name="Gu W."/>
            <person name="Jaissle J."/>
            <person name="Johnson S.L."/>
            <person name="Koroleva G.I."/>
            <person name="Ladner J.T."/>
            <person name="Lo C.-C."/>
            <person name="Minogue T.D."/>
            <person name="Munk C."/>
            <person name="Palacios G.F."/>
            <person name="Redden C.L."/>
            <person name="Rosenzweig C.N."/>
            <person name="Scholz M.B."/>
            <person name="Teshima H."/>
            <person name="Xu Y."/>
        </authorList>
    </citation>
    <scope>NUCLEOTIDE SEQUENCE [LARGE SCALE GENOMIC DNA]</scope>
    <source>
        <strain evidence="1 3">BHP</strain>
    </source>
</reference>
<proteinExistence type="predicted"/>
<dbReference type="RefSeq" id="WP_042981816.1">
    <property type="nucleotide sequence ID" value="NZ_JMQC01000008.1"/>
</dbReference>
<evidence type="ECO:0000313" key="4">
    <source>
        <dbReference type="Proteomes" id="UP000264294"/>
    </source>
</evidence>
<dbReference type="AlphaFoldDB" id="A0A090YZ42"/>
<comment type="caution">
    <text evidence="1">The sequence shown here is derived from an EMBL/GenBank/DDBJ whole genome shotgun (WGS) entry which is preliminary data.</text>
</comment>
<dbReference type="PANTHER" id="PTHR34822">
    <property type="entry name" value="GRPB DOMAIN PROTEIN (AFU_ORTHOLOGUE AFUA_1G01530)"/>
    <property type="match status" value="1"/>
</dbReference>
<dbReference type="Pfam" id="PF04229">
    <property type="entry name" value="GrpB"/>
    <property type="match status" value="1"/>
</dbReference>
<evidence type="ECO:0000313" key="1">
    <source>
        <dbReference type="EMBL" id="KFN04249.1"/>
    </source>
</evidence>
<keyword evidence="4" id="KW-1185">Reference proteome</keyword>
<reference evidence="2 4" key="2">
    <citation type="submission" date="2018-08" db="EMBL/GenBank/DDBJ databases">
        <title>Bacillus clarus sp. nov. strain PS00077A.</title>
        <authorList>
            <person name="Mendez Acevedo M."/>
            <person name="Carroll L."/>
            <person name="Mukherjee M."/>
            <person name="Wiedmann M."/>
            <person name="Kovac J."/>
        </authorList>
    </citation>
    <scope>NUCLEOTIDE SEQUENCE [LARGE SCALE GENOMIC DNA]</scope>
    <source>
        <strain evidence="2 4">PS00077A</strain>
    </source>
</reference>
<evidence type="ECO:0000313" key="3">
    <source>
        <dbReference type="Proteomes" id="UP000029389"/>
    </source>
</evidence>
<dbReference type="EMBL" id="QVOD01000043">
    <property type="protein sequence ID" value="RFT63862.1"/>
    <property type="molecule type" value="Genomic_DNA"/>
</dbReference>
<dbReference type="InterPro" id="IPR007344">
    <property type="entry name" value="GrpB/CoaE"/>
</dbReference>
<dbReference type="Gene3D" id="3.30.460.10">
    <property type="entry name" value="Beta Polymerase, domain 2"/>
    <property type="match status" value="1"/>
</dbReference>
<dbReference type="PATRIC" id="fig|1405.8.peg.3183"/>